<evidence type="ECO:0000313" key="3">
    <source>
        <dbReference type="Proteomes" id="UP001642487"/>
    </source>
</evidence>
<proteinExistence type="predicted"/>
<dbReference type="Gene3D" id="1.10.510.10">
    <property type="entry name" value="Transferase(Phosphotransferase) domain 1"/>
    <property type="match status" value="1"/>
</dbReference>
<evidence type="ECO:0000259" key="1">
    <source>
        <dbReference type="PROSITE" id="PS50011"/>
    </source>
</evidence>
<gene>
    <name evidence="2" type="ORF">CITCOLO1_LOCUS2290</name>
</gene>
<dbReference type="InterPro" id="IPR000719">
    <property type="entry name" value="Prot_kinase_dom"/>
</dbReference>
<dbReference type="SUPFAM" id="SSF56112">
    <property type="entry name" value="Protein kinase-like (PK-like)"/>
    <property type="match status" value="1"/>
</dbReference>
<dbReference type="PROSITE" id="PS50011">
    <property type="entry name" value="PROTEIN_KINASE_DOM"/>
    <property type="match status" value="1"/>
</dbReference>
<sequence>MDAAQGLEYLHDGCKPPIIHRDVKTTNILLTENFQAKLADFGLSKSFPVDGNKTNNYMSTIVAGTPGYLDPDYYLSNRLTEKSDVYSFGVVLLEIISCRPVISRSEENGHISKWVNSMVAQGDINGIVDERLRGKYDGNSVGRLWRWR</sequence>
<dbReference type="EMBL" id="OZ021735">
    <property type="protein sequence ID" value="CAK9310658.1"/>
    <property type="molecule type" value="Genomic_DNA"/>
</dbReference>
<protein>
    <recommendedName>
        <fullName evidence="1">Protein kinase domain-containing protein</fullName>
    </recommendedName>
</protein>
<dbReference type="Pfam" id="PF00069">
    <property type="entry name" value="Pkinase"/>
    <property type="match status" value="1"/>
</dbReference>
<feature type="domain" description="Protein kinase" evidence="1">
    <location>
        <begin position="1"/>
        <end position="148"/>
    </location>
</feature>
<accession>A0ABP0XVD2</accession>
<dbReference type="PROSITE" id="PS00108">
    <property type="entry name" value="PROTEIN_KINASE_ST"/>
    <property type="match status" value="1"/>
</dbReference>
<dbReference type="Proteomes" id="UP001642487">
    <property type="component" value="Chromosome 1"/>
</dbReference>
<dbReference type="PANTHER" id="PTHR45631:SF202">
    <property type="entry name" value="SENESCENCE-INDUCED RECEPTOR-LIKE SERINE_THREONINE-PROTEIN KINASE"/>
    <property type="match status" value="1"/>
</dbReference>
<evidence type="ECO:0000313" key="2">
    <source>
        <dbReference type="EMBL" id="CAK9310658.1"/>
    </source>
</evidence>
<dbReference type="InterPro" id="IPR011009">
    <property type="entry name" value="Kinase-like_dom_sf"/>
</dbReference>
<keyword evidence="3" id="KW-1185">Reference proteome</keyword>
<name>A0ABP0XVD2_9ROSI</name>
<dbReference type="InterPro" id="IPR008271">
    <property type="entry name" value="Ser/Thr_kinase_AS"/>
</dbReference>
<reference evidence="2 3" key="1">
    <citation type="submission" date="2024-03" db="EMBL/GenBank/DDBJ databases">
        <authorList>
            <person name="Gkanogiannis A."/>
            <person name="Becerra Lopez-Lavalle L."/>
        </authorList>
    </citation>
    <scope>NUCLEOTIDE SEQUENCE [LARGE SCALE GENOMIC DNA]</scope>
</reference>
<dbReference type="PANTHER" id="PTHR45631">
    <property type="entry name" value="OS07G0107800 PROTEIN-RELATED"/>
    <property type="match status" value="1"/>
</dbReference>
<organism evidence="2 3">
    <name type="scientific">Citrullus colocynthis</name>
    <name type="common">colocynth</name>
    <dbReference type="NCBI Taxonomy" id="252529"/>
    <lineage>
        <taxon>Eukaryota</taxon>
        <taxon>Viridiplantae</taxon>
        <taxon>Streptophyta</taxon>
        <taxon>Embryophyta</taxon>
        <taxon>Tracheophyta</taxon>
        <taxon>Spermatophyta</taxon>
        <taxon>Magnoliopsida</taxon>
        <taxon>eudicotyledons</taxon>
        <taxon>Gunneridae</taxon>
        <taxon>Pentapetalae</taxon>
        <taxon>rosids</taxon>
        <taxon>fabids</taxon>
        <taxon>Cucurbitales</taxon>
        <taxon>Cucurbitaceae</taxon>
        <taxon>Benincaseae</taxon>
        <taxon>Citrullus</taxon>
    </lineage>
</organism>